<dbReference type="UniPathway" id="UPA00193"/>
<dbReference type="GO" id="GO:0030170">
    <property type="term" value="F:pyridoxal phosphate binding"/>
    <property type="evidence" value="ECO:0007669"/>
    <property type="project" value="InterPro"/>
</dbReference>
<dbReference type="PANTHER" id="PTHR11680">
    <property type="entry name" value="SERINE HYDROXYMETHYLTRANSFERASE"/>
    <property type="match status" value="1"/>
</dbReference>
<protein>
    <recommendedName>
        <fullName evidence="4">Serine hydroxymethyltransferase-like domain-containing protein</fullName>
    </recommendedName>
</protein>
<evidence type="ECO:0000256" key="1">
    <source>
        <dbReference type="ARBA" id="ARBA00001528"/>
    </source>
</evidence>
<feature type="domain" description="Serine hydroxymethyltransferase-like" evidence="4">
    <location>
        <begin position="61"/>
        <end position="138"/>
    </location>
</feature>
<keyword evidence="6" id="KW-1185">Reference proteome</keyword>
<name>A0A4Y7JGI9_PAPSO</name>
<evidence type="ECO:0000256" key="2">
    <source>
        <dbReference type="ARBA" id="ARBA00001933"/>
    </source>
</evidence>
<dbReference type="GO" id="GO:0035999">
    <property type="term" value="P:tetrahydrofolate interconversion"/>
    <property type="evidence" value="ECO:0007669"/>
    <property type="project" value="UniProtKB-UniPathway"/>
</dbReference>
<sequence>MMDMAHISGLVAASVLADPFEYCDVVTTTTHKSLRGPRGGMIFFKKDHVLWVDMESAINNAIADSVGDFLMMDMAHISGLVAASVLADPFEYCDVVTTTTHKSLRGPRGGMIFFKKDPVLWVDMESAINNVVFPGLQEHELLLVQICKLVKSVVVLMKLQIGCDVCLKEGVLQMDLEEHRRFVLYLEAVQQICTRICKHSDI</sequence>
<feature type="domain" description="Serine hydroxymethyltransferase-like" evidence="4">
    <location>
        <begin position="1"/>
        <end position="47"/>
    </location>
</feature>
<dbReference type="GO" id="GO:0019264">
    <property type="term" value="P:glycine biosynthetic process from serine"/>
    <property type="evidence" value="ECO:0007669"/>
    <property type="project" value="TreeGrafter"/>
</dbReference>
<dbReference type="SUPFAM" id="SSF53383">
    <property type="entry name" value="PLP-dependent transferases"/>
    <property type="match status" value="2"/>
</dbReference>
<dbReference type="InterPro" id="IPR015424">
    <property type="entry name" value="PyrdxlP-dep_Trfase"/>
</dbReference>
<dbReference type="Gramene" id="RZC58765">
    <property type="protein sequence ID" value="RZC58765"/>
    <property type="gene ID" value="C5167_006067"/>
</dbReference>
<dbReference type="PANTHER" id="PTHR11680:SF63">
    <property type="entry name" value="SERINE HYDROXYMETHYLTRANSFERASE 3, CHLOROPLASTIC"/>
    <property type="match status" value="1"/>
</dbReference>
<dbReference type="InterPro" id="IPR039429">
    <property type="entry name" value="SHMT-like_dom"/>
</dbReference>
<dbReference type="InterPro" id="IPR019798">
    <property type="entry name" value="Ser_HO-MeTrfase_PLP_BS"/>
</dbReference>
<organism evidence="5 6">
    <name type="scientific">Papaver somniferum</name>
    <name type="common">Opium poppy</name>
    <dbReference type="NCBI Taxonomy" id="3469"/>
    <lineage>
        <taxon>Eukaryota</taxon>
        <taxon>Viridiplantae</taxon>
        <taxon>Streptophyta</taxon>
        <taxon>Embryophyta</taxon>
        <taxon>Tracheophyta</taxon>
        <taxon>Spermatophyta</taxon>
        <taxon>Magnoliopsida</taxon>
        <taxon>Ranunculales</taxon>
        <taxon>Papaveraceae</taxon>
        <taxon>Papaveroideae</taxon>
        <taxon>Papaver</taxon>
    </lineage>
</organism>
<dbReference type="InterPro" id="IPR015421">
    <property type="entry name" value="PyrdxlP-dep_Trfase_major"/>
</dbReference>
<dbReference type="Proteomes" id="UP000316621">
    <property type="component" value="Chromosome 4"/>
</dbReference>
<dbReference type="AlphaFoldDB" id="A0A4Y7JGI9"/>
<dbReference type="Pfam" id="PF00464">
    <property type="entry name" value="SHMT"/>
    <property type="match status" value="2"/>
</dbReference>
<gene>
    <name evidence="5" type="ORF">C5167_006067</name>
</gene>
<dbReference type="STRING" id="3469.A0A4Y7JGI9"/>
<dbReference type="PROSITE" id="PS00096">
    <property type="entry name" value="SHMT"/>
    <property type="match status" value="2"/>
</dbReference>
<comment type="cofactor">
    <cofactor evidence="2">
        <name>pyridoxal 5'-phosphate</name>
        <dbReference type="ChEBI" id="CHEBI:597326"/>
    </cofactor>
</comment>
<comment type="catalytic activity">
    <reaction evidence="1">
        <text>(6R)-5,10-methylene-5,6,7,8-tetrahydrofolate + glycine + H2O = (6S)-5,6,7,8-tetrahydrofolate + L-serine</text>
        <dbReference type="Rhea" id="RHEA:15481"/>
        <dbReference type="ChEBI" id="CHEBI:15377"/>
        <dbReference type="ChEBI" id="CHEBI:15636"/>
        <dbReference type="ChEBI" id="CHEBI:33384"/>
        <dbReference type="ChEBI" id="CHEBI:57305"/>
        <dbReference type="ChEBI" id="CHEBI:57453"/>
        <dbReference type="EC" id="2.1.2.1"/>
    </reaction>
</comment>
<accession>A0A4Y7JGI9</accession>
<dbReference type="EMBL" id="CM010718">
    <property type="protein sequence ID" value="RZC58765.1"/>
    <property type="molecule type" value="Genomic_DNA"/>
</dbReference>
<evidence type="ECO:0000313" key="5">
    <source>
        <dbReference type="EMBL" id="RZC58765.1"/>
    </source>
</evidence>
<evidence type="ECO:0000256" key="3">
    <source>
        <dbReference type="ARBA" id="ARBA00022898"/>
    </source>
</evidence>
<dbReference type="GO" id="GO:0005739">
    <property type="term" value="C:mitochondrion"/>
    <property type="evidence" value="ECO:0007669"/>
    <property type="project" value="TreeGrafter"/>
</dbReference>
<dbReference type="GO" id="GO:0004372">
    <property type="term" value="F:glycine hydroxymethyltransferase activity"/>
    <property type="evidence" value="ECO:0007669"/>
    <property type="project" value="UniProtKB-EC"/>
</dbReference>
<keyword evidence="3" id="KW-0663">Pyridoxal phosphate</keyword>
<dbReference type="InterPro" id="IPR049943">
    <property type="entry name" value="Ser_HO-MeTrfase-like"/>
</dbReference>
<dbReference type="Gene3D" id="3.40.640.10">
    <property type="entry name" value="Type I PLP-dependent aspartate aminotransferase-like (Major domain)"/>
    <property type="match status" value="2"/>
</dbReference>
<reference evidence="5 6" key="1">
    <citation type="journal article" date="2018" name="Science">
        <title>The opium poppy genome and morphinan production.</title>
        <authorList>
            <person name="Guo L."/>
            <person name="Winzer T."/>
            <person name="Yang X."/>
            <person name="Li Y."/>
            <person name="Ning Z."/>
            <person name="He Z."/>
            <person name="Teodor R."/>
            <person name="Lu Y."/>
            <person name="Bowser T.A."/>
            <person name="Graham I.A."/>
            <person name="Ye K."/>
        </authorList>
    </citation>
    <scope>NUCLEOTIDE SEQUENCE [LARGE SCALE GENOMIC DNA]</scope>
    <source>
        <strain evidence="6">cv. HN1</strain>
        <tissue evidence="5">Leaves</tissue>
    </source>
</reference>
<evidence type="ECO:0000313" key="6">
    <source>
        <dbReference type="Proteomes" id="UP000316621"/>
    </source>
</evidence>
<evidence type="ECO:0000259" key="4">
    <source>
        <dbReference type="Pfam" id="PF00464"/>
    </source>
</evidence>
<proteinExistence type="predicted"/>